<accession>C4WF00</accession>
<dbReference type="CDD" id="cd08898">
    <property type="entry name" value="SRPBCC_CalC_Aha1-like_5"/>
    <property type="match status" value="1"/>
</dbReference>
<dbReference type="InterPro" id="IPR023393">
    <property type="entry name" value="START-like_dom_sf"/>
</dbReference>
<evidence type="ECO:0000259" key="2">
    <source>
        <dbReference type="Pfam" id="PF08327"/>
    </source>
</evidence>
<organism evidence="3 4">
    <name type="scientific">Brucella intermedia LMG 3301</name>
    <dbReference type="NCBI Taxonomy" id="641118"/>
    <lineage>
        <taxon>Bacteria</taxon>
        <taxon>Pseudomonadati</taxon>
        <taxon>Pseudomonadota</taxon>
        <taxon>Alphaproteobacteria</taxon>
        <taxon>Hyphomicrobiales</taxon>
        <taxon>Brucellaceae</taxon>
        <taxon>Brucella/Ochrobactrum group</taxon>
        <taxon>Brucella</taxon>
    </lineage>
</organism>
<dbReference type="Gene3D" id="3.30.530.20">
    <property type="match status" value="1"/>
</dbReference>
<proteinExistence type="inferred from homology"/>
<comment type="caution">
    <text evidence="3">The sequence shown here is derived from an EMBL/GenBank/DDBJ whole genome shotgun (WGS) entry which is preliminary data.</text>
</comment>
<dbReference type="HOGENOM" id="CLU_108923_2_1_5"/>
<dbReference type="EMBL" id="ACQA01000001">
    <property type="protein sequence ID" value="EEQ95405.1"/>
    <property type="molecule type" value="Genomic_DNA"/>
</dbReference>
<protein>
    <submittedName>
        <fullName evidence="3">Activator of Hsp90 ATPase 1 family protein</fullName>
    </submittedName>
</protein>
<dbReference type="InterPro" id="IPR013538">
    <property type="entry name" value="ASHA1/2-like_C"/>
</dbReference>
<name>C4WF00_9HYPH</name>
<dbReference type="Proteomes" id="UP000004386">
    <property type="component" value="Unassembled WGS sequence"/>
</dbReference>
<feature type="domain" description="Activator of Hsp90 ATPase homologue 1/2-like C-terminal" evidence="2">
    <location>
        <begin position="41"/>
        <end position="174"/>
    </location>
</feature>
<evidence type="ECO:0000313" key="3">
    <source>
        <dbReference type="EMBL" id="EEQ95405.1"/>
    </source>
</evidence>
<reference evidence="3 4" key="1">
    <citation type="submission" date="2009-05" db="EMBL/GenBank/DDBJ databases">
        <authorList>
            <person name="Setubal J.C."/>
            <person name="Boyle S."/>
            <person name="Crasta O.R."/>
            <person name="Gillespie J.J."/>
            <person name="Kenyon R.W."/>
            <person name="Lu J."/>
            <person name="Mane S."/>
            <person name="Nagrani S."/>
            <person name="Shallom J.M."/>
            <person name="Shallom S."/>
            <person name="Shukla M."/>
            <person name="Snyder E.E."/>
            <person name="Sobral B.W."/>
            <person name="Wattam A.R."/>
            <person name="Will R."/>
            <person name="Williams K."/>
            <person name="Yoo H."/>
            <person name="Munk C."/>
            <person name="Tapia R."/>
            <person name="Green L."/>
            <person name="Rogers Y."/>
            <person name="Detter J.C."/>
            <person name="Bruce D."/>
            <person name="Brettin T.S."/>
            <person name="Tsolis R."/>
        </authorList>
    </citation>
    <scope>NUCLEOTIDE SEQUENCE [LARGE SCALE GENOMIC DNA]</scope>
    <source>
        <strain evidence="3 4">LMG 3301</strain>
    </source>
</reference>
<dbReference type="SUPFAM" id="SSF55961">
    <property type="entry name" value="Bet v1-like"/>
    <property type="match status" value="1"/>
</dbReference>
<dbReference type="AlphaFoldDB" id="C4WF00"/>
<sequence length="178" mass="20323">MVAYFALTPILATMKLPITEDAIMTVESNTDRIVKTVDIRAGIDRVWRALTDHEEFGSWFQVKLDGPFIVGTRSTGHITYPGFEHEPWESFIKEMKAPSYFAFTWHPYAVDHSIDYSKEPPTLVEFRLEPIEAGTRLTVIESGFDALPAERRPLALRMNEGGWEEQVGNIKRHAENGR</sequence>
<evidence type="ECO:0000256" key="1">
    <source>
        <dbReference type="ARBA" id="ARBA00006817"/>
    </source>
</evidence>
<comment type="similarity">
    <text evidence="1">Belongs to the AHA1 family.</text>
</comment>
<evidence type="ECO:0000313" key="4">
    <source>
        <dbReference type="Proteomes" id="UP000004386"/>
    </source>
</evidence>
<gene>
    <name evidence="3" type="ORF">OINT_1000774</name>
</gene>
<dbReference type="Pfam" id="PF08327">
    <property type="entry name" value="AHSA1"/>
    <property type="match status" value="1"/>
</dbReference>